<protein>
    <submittedName>
        <fullName evidence="1">Uncharacterized protein</fullName>
    </submittedName>
</protein>
<sequence>MTSWLRLEVMKIRRSRKLALVSHCILNTNAKIEGTASYPAALQQVVGLLLAHHYGIIQLPCPEMRAMGLRRWGQVVEQYANPFFTESVRSMLVPTLMEIQEYVRNGYRVDLLIGIDKSPSCGVNLTCSGDWGGEIGIKKLTESMVVKGEGVMIRVLRQEMEKLGIPLTMVGVDEDNLSLSIEAIKQAMLRAGS</sequence>
<proteinExistence type="predicted"/>
<dbReference type="EMBL" id="MDDC01000015">
    <property type="protein sequence ID" value="OIQ58439.1"/>
    <property type="molecule type" value="Genomic_DNA"/>
</dbReference>
<evidence type="ECO:0000313" key="1">
    <source>
        <dbReference type="EMBL" id="OIQ58439.1"/>
    </source>
</evidence>
<dbReference type="Proteomes" id="UP000182811">
    <property type="component" value="Unassembled WGS sequence"/>
</dbReference>
<evidence type="ECO:0000313" key="2">
    <source>
        <dbReference type="Proteomes" id="UP000182811"/>
    </source>
</evidence>
<gene>
    <name evidence="1" type="ORF">MOTE_19610</name>
</gene>
<dbReference type="NCBIfam" id="NF045597">
    <property type="entry name" value="TudS_rel_CD3072"/>
    <property type="match status" value="1"/>
</dbReference>
<dbReference type="AlphaFoldDB" id="A0A1J5NRK0"/>
<reference evidence="1 2" key="1">
    <citation type="submission" date="2016-08" db="EMBL/GenBank/DDBJ databases">
        <title>Genome-based comparison of Moorella thermoacetic strains.</title>
        <authorList>
            <person name="Poehlein A."/>
            <person name="Bengelsdorf F.R."/>
            <person name="Esser C."/>
            <person name="Duerre P."/>
            <person name="Daniel R."/>
        </authorList>
    </citation>
    <scope>NUCLEOTIDE SEQUENCE [LARGE SCALE GENOMIC DNA]</scope>
    <source>
        <strain evidence="1 2">DSM 21394</strain>
    </source>
</reference>
<dbReference type="InterPro" id="IPR054648">
    <property type="entry name" value="TudS-rel"/>
</dbReference>
<organism evidence="1 2">
    <name type="scientific">Neomoorella thermoacetica</name>
    <name type="common">Clostridium thermoaceticum</name>
    <dbReference type="NCBI Taxonomy" id="1525"/>
    <lineage>
        <taxon>Bacteria</taxon>
        <taxon>Bacillati</taxon>
        <taxon>Bacillota</taxon>
        <taxon>Clostridia</taxon>
        <taxon>Neomoorellales</taxon>
        <taxon>Neomoorellaceae</taxon>
        <taxon>Neomoorella</taxon>
    </lineage>
</organism>
<comment type="caution">
    <text evidence="1">The sequence shown here is derived from an EMBL/GenBank/DDBJ whole genome shotgun (WGS) entry which is preliminary data.</text>
</comment>
<accession>A0A1J5NRK0</accession>
<name>A0A1J5NRK0_NEOTH</name>